<reference evidence="2 3" key="1">
    <citation type="journal article" date="2016" name="Environ. Microbiol.">
        <title>New Methyloceanibacter diversity from North Sea sediments includes methanotroph containing solely the soluble methane monooxygenase.</title>
        <authorList>
            <person name="Vekeman B."/>
            <person name="Kerckhof F.M."/>
            <person name="Cremers G."/>
            <person name="de Vos P."/>
            <person name="Vandamme P."/>
            <person name="Boon N."/>
            <person name="Op den Camp H.J."/>
            <person name="Heylen K."/>
        </authorList>
    </citation>
    <scope>NUCLEOTIDE SEQUENCE [LARGE SCALE GENOMIC DNA]</scope>
    <source>
        <strain evidence="2 3">R-67177</strain>
    </source>
</reference>
<organism evidence="2 3">
    <name type="scientific">Methyloceanibacter marginalis</name>
    <dbReference type="NCBI Taxonomy" id="1774971"/>
    <lineage>
        <taxon>Bacteria</taxon>
        <taxon>Pseudomonadati</taxon>
        <taxon>Pseudomonadota</taxon>
        <taxon>Alphaproteobacteria</taxon>
        <taxon>Hyphomicrobiales</taxon>
        <taxon>Hyphomicrobiaceae</taxon>
        <taxon>Methyloceanibacter</taxon>
    </lineage>
</organism>
<dbReference type="AlphaFoldDB" id="A0A1E3WDA7"/>
<dbReference type="EMBL" id="LPWD01000050">
    <property type="protein sequence ID" value="ODS03789.1"/>
    <property type="molecule type" value="Genomic_DNA"/>
</dbReference>
<dbReference type="Proteomes" id="UP000095042">
    <property type="component" value="Unassembled WGS sequence"/>
</dbReference>
<protein>
    <submittedName>
        <fullName evidence="2">Uncharacterized protein</fullName>
    </submittedName>
</protein>
<sequence length="103" mass="11359">MLRNQDDVIRDGESVRVPLMLCDAAQREIACHVHRPHQVTDASDASQKTEAYERHLSNMQDAWRNPALAPETKGEAPTGDARQQALALRDAALTAAWKEGGAR</sequence>
<evidence type="ECO:0000313" key="3">
    <source>
        <dbReference type="Proteomes" id="UP000095042"/>
    </source>
</evidence>
<keyword evidence="3" id="KW-1185">Reference proteome</keyword>
<gene>
    <name evidence="2" type="ORF">AUC71_07745</name>
</gene>
<feature type="region of interest" description="Disordered" evidence="1">
    <location>
        <begin position="61"/>
        <end position="83"/>
    </location>
</feature>
<accession>A0A1E3WDA7</accession>
<dbReference type="RefSeq" id="WP_069623020.1">
    <property type="nucleotide sequence ID" value="NZ_LPWD01000050.1"/>
</dbReference>
<name>A0A1E3WDA7_9HYPH</name>
<evidence type="ECO:0000313" key="2">
    <source>
        <dbReference type="EMBL" id="ODS03789.1"/>
    </source>
</evidence>
<proteinExistence type="predicted"/>
<dbReference type="OrthoDB" id="10012512at2"/>
<comment type="caution">
    <text evidence="2">The sequence shown here is derived from an EMBL/GenBank/DDBJ whole genome shotgun (WGS) entry which is preliminary data.</text>
</comment>
<evidence type="ECO:0000256" key="1">
    <source>
        <dbReference type="SAM" id="MobiDB-lite"/>
    </source>
</evidence>